<evidence type="ECO:0000256" key="3">
    <source>
        <dbReference type="ARBA" id="ARBA00010790"/>
    </source>
</evidence>
<dbReference type="AlphaFoldDB" id="A0A409Y8T1"/>
<dbReference type="Proteomes" id="UP000284706">
    <property type="component" value="Unassembled WGS sequence"/>
</dbReference>
<dbReference type="InterPro" id="IPR036188">
    <property type="entry name" value="FAD/NAD-bd_sf"/>
</dbReference>
<dbReference type="PIRSF" id="PIRSF000137">
    <property type="entry name" value="Alcohol_oxidase"/>
    <property type="match status" value="1"/>
</dbReference>
<evidence type="ECO:0000259" key="19">
    <source>
        <dbReference type="Pfam" id="PF05199"/>
    </source>
</evidence>
<keyword evidence="6" id="KW-0964">Secreted</keyword>
<comment type="subcellular location">
    <subcellularLocation>
        <location evidence="2">Secreted</location>
    </subcellularLocation>
</comment>
<comment type="catalytic activity">
    <reaction evidence="11">
        <text>pyranose + acceptor = pyranos-2,3-diulose + reduced acceptor.</text>
        <dbReference type="EC" id="1.1.99.29"/>
    </reaction>
</comment>
<evidence type="ECO:0000259" key="18">
    <source>
        <dbReference type="Pfam" id="PF00732"/>
    </source>
</evidence>
<evidence type="ECO:0000256" key="8">
    <source>
        <dbReference type="ARBA" id="ARBA00022827"/>
    </source>
</evidence>
<comment type="cofactor">
    <cofactor evidence="1 16">
        <name>FAD</name>
        <dbReference type="ChEBI" id="CHEBI:57692"/>
    </cofactor>
</comment>
<evidence type="ECO:0000313" key="20">
    <source>
        <dbReference type="EMBL" id="PPQ99460.1"/>
    </source>
</evidence>
<dbReference type="STRING" id="231916.A0A409Y8T1"/>
<dbReference type="PANTHER" id="PTHR11552">
    <property type="entry name" value="GLUCOSE-METHANOL-CHOLINE GMC OXIDOREDUCTASE"/>
    <property type="match status" value="1"/>
</dbReference>
<keyword evidence="21" id="KW-1185">Reference proteome</keyword>
<dbReference type="SUPFAM" id="SSF51905">
    <property type="entry name" value="FAD/NAD(P)-binding domain"/>
    <property type="match status" value="1"/>
</dbReference>
<evidence type="ECO:0000256" key="7">
    <source>
        <dbReference type="ARBA" id="ARBA00022630"/>
    </source>
</evidence>
<evidence type="ECO:0000256" key="9">
    <source>
        <dbReference type="ARBA" id="ARBA00024699"/>
    </source>
</evidence>
<dbReference type="Pfam" id="PF00732">
    <property type="entry name" value="GMC_oxred_N"/>
    <property type="match status" value="1"/>
</dbReference>
<evidence type="ECO:0000256" key="17">
    <source>
        <dbReference type="SAM" id="SignalP"/>
    </source>
</evidence>
<evidence type="ECO:0000256" key="11">
    <source>
        <dbReference type="ARBA" id="ARBA00034010"/>
    </source>
</evidence>
<dbReference type="EC" id="1.1.99.29" evidence="5"/>
<proteinExistence type="inferred from homology"/>
<comment type="caution">
    <text evidence="20">The sequence shown here is derived from an EMBL/GenBank/DDBJ whole genome shotgun (WGS) entry which is preliminary data.</text>
</comment>
<keyword evidence="7" id="KW-0285">Flavoprotein</keyword>
<evidence type="ECO:0000256" key="12">
    <source>
        <dbReference type="ARBA" id="ARBA00034029"/>
    </source>
</evidence>
<dbReference type="InterPro" id="IPR007867">
    <property type="entry name" value="GMC_OxRtase_C"/>
</dbReference>
<dbReference type="Gene3D" id="3.30.560.10">
    <property type="entry name" value="Glucose Oxidase, domain 3"/>
    <property type="match status" value="1"/>
</dbReference>
<protein>
    <recommendedName>
        <fullName evidence="5">pyranose dehydrogenase (acceptor)</fullName>
        <ecNumber evidence="5">1.1.99.29</ecNumber>
    </recommendedName>
</protein>
<feature type="chain" id="PRO_5019094456" description="pyranose dehydrogenase (acceptor)" evidence="17">
    <location>
        <begin position="21"/>
        <end position="606"/>
    </location>
</feature>
<dbReference type="GO" id="GO:0005576">
    <property type="term" value="C:extracellular region"/>
    <property type="evidence" value="ECO:0007669"/>
    <property type="project" value="UniProtKB-SubCell"/>
</dbReference>
<evidence type="ECO:0000256" key="2">
    <source>
        <dbReference type="ARBA" id="ARBA00004613"/>
    </source>
</evidence>
<comment type="function">
    <text evidence="9">Catalyzes the single-oxidation or sequential double oxidation reaction of carbohydrates primarily at carbon-2 and/or carbon-3 with the concomitant reduction of the flavin. The enzyme exhibits a broad sugar substrate specificity, oxidizing different aldopyranoses to the corresponding C-1, C-2, C-3 or C-1,2, C-2,3 and C-3,4 (di)dehydro sugars with substrate-specific regioselectivity. Accepts only a narrow range of electron acceptors such as substituted benzoquinones and complexed metal ions and reacts extremely slowly with O(2) as acceptor. May play a role in the natural recycling of plant matter by oxidizing all major monosaccharides in lignocellulose and by reducing quinone compounds or reactive radical species generated during lignin depolymerization.</text>
</comment>
<dbReference type="SUPFAM" id="SSF54373">
    <property type="entry name" value="FAD-linked reductases, C-terminal domain"/>
    <property type="match status" value="1"/>
</dbReference>
<comment type="catalytic activity">
    <reaction evidence="14">
        <text>a pyranoside + acceptor = a pyranosid-3,4-diulose + reduced acceptor.</text>
        <dbReference type="EC" id="1.1.99.29"/>
    </reaction>
</comment>
<evidence type="ECO:0000256" key="14">
    <source>
        <dbReference type="ARBA" id="ARBA00034059"/>
    </source>
</evidence>
<evidence type="ECO:0000256" key="5">
    <source>
        <dbReference type="ARBA" id="ARBA00013177"/>
    </source>
</evidence>
<dbReference type="Gene3D" id="3.50.50.60">
    <property type="entry name" value="FAD/NAD(P)-binding domain"/>
    <property type="match status" value="1"/>
</dbReference>
<feature type="signal peptide" evidence="17">
    <location>
        <begin position="1"/>
        <end position="20"/>
    </location>
</feature>
<comment type="catalytic activity">
    <reaction evidence="13">
        <text>a pyranoside + acceptor = a pyranosid-3-ulose + reduced acceptor.</text>
        <dbReference type="EC" id="1.1.99.29"/>
    </reaction>
</comment>
<comment type="similarity">
    <text evidence="3">Belongs to the GMC oxidoreductase family.</text>
</comment>
<dbReference type="InParanoid" id="A0A409Y8T1"/>
<dbReference type="Pfam" id="PF05199">
    <property type="entry name" value="GMC_oxred_C"/>
    <property type="match status" value="1"/>
</dbReference>
<feature type="binding site" evidence="16">
    <location>
        <position position="264"/>
    </location>
    <ligand>
        <name>FAD</name>
        <dbReference type="ChEBI" id="CHEBI:57692"/>
    </ligand>
</feature>
<comment type="catalytic activity">
    <reaction evidence="12">
        <text>pyranose + acceptor = pyranos-3-ulose + reduced acceptor.</text>
        <dbReference type="EC" id="1.1.99.29"/>
    </reaction>
</comment>
<comment type="subunit">
    <text evidence="4">Monomer.</text>
</comment>
<dbReference type="GO" id="GO:0033718">
    <property type="term" value="F:pyranose dehydrogenase (acceptor) activity"/>
    <property type="evidence" value="ECO:0007669"/>
    <property type="project" value="UniProtKB-EC"/>
</dbReference>
<evidence type="ECO:0000256" key="13">
    <source>
        <dbReference type="ARBA" id="ARBA00034050"/>
    </source>
</evidence>
<evidence type="ECO:0000256" key="15">
    <source>
        <dbReference type="PIRSR" id="PIRSR000137-1"/>
    </source>
</evidence>
<comment type="catalytic activity">
    <reaction evidence="10">
        <text>pyranose + acceptor = pyranos-2-ulose + reduced acceptor.</text>
        <dbReference type="EC" id="1.1.99.29"/>
    </reaction>
</comment>
<dbReference type="EMBL" id="NHYE01001060">
    <property type="protein sequence ID" value="PPQ99460.1"/>
    <property type="molecule type" value="Genomic_DNA"/>
</dbReference>
<dbReference type="OrthoDB" id="269227at2759"/>
<dbReference type="InterPro" id="IPR012132">
    <property type="entry name" value="GMC_OxRdtase"/>
</dbReference>
<feature type="active site" description="Proton donor" evidence="15">
    <location>
        <position position="542"/>
    </location>
</feature>
<name>A0A409Y8T1_9AGAR</name>
<feature type="active site" description="Proton acceptor" evidence="15">
    <location>
        <position position="586"/>
    </location>
</feature>
<keyword evidence="17" id="KW-0732">Signal</keyword>
<feature type="domain" description="Glucose-methanol-choline oxidoreductase N-terminal" evidence="18">
    <location>
        <begin position="34"/>
        <end position="353"/>
    </location>
</feature>
<evidence type="ECO:0000256" key="10">
    <source>
        <dbReference type="ARBA" id="ARBA00033986"/>
    </source>
</evidence>
<evidence type="ECO:0000256" key="1">
    <source>
        <dbReference type="ARBA" id="ARBA00001974"/>
    </source>
</evidence>
<evidence type="ECO:0000256" key="16">
    <source>
        <dbReference type="PIRSR" id="PIRSR000137-2"/>
    </source>
</evidence>
<reference evidence="20 21" key="1">
    <citation type="journal article" date="2018" name="Evol. Lett.">
        <title>Horizontal gene cluster transfer increased hallucinogenic mushroom diversity.</title>
        <authorList>
            <person name="Reynolds H.T."/>
            <person name="Vijayakumar V."/>
            <person name="Gluck-Thaler E."/>
            <person name="Korotkin H.B."/>
            <person name="Matheny P.B."/>
            <person name="Slot J.C."/>
        </authorList>
    </citation>
    <scope>NUCLEOTIDE SEQUENCE [LARGE SCALE GENOMIC DNA]</scope>
    <source>
        <strain evidence="20 21">SRW20</strain>
    </source>
</reference>
<evidence type="ECO:0000256" key="6">
    <source>
        <dbReference type="ARBA" id="ARBA00022525"/>
    </source>
</evidence>
<dbReference type="PANTHER" id="PTHR11552:SF147">
    <property type="entry name" value="CHOLINE DEHYDROGENASE, MITOCHONDRIAL"/>
    <property type="match status" value="1"/>
</dbReference>
<evidence type="ECO:0000256" key="4">
    <source>
        <dbReference type="ARBA" id="ARBA00011245"/>
    </source>
</evidence>
<dbReference type="InterPro" id="IPR000172">
    <property type="entry name" value="GMC_OxRdtase_N"/>
</dbReference>
<feature type="binding site" evidence="16">
    <location>
        <position position="114"/>
    </location>
    <ligand>
        <name>FAD</name>
        <dbReference type="ChEBI" id="CHEBI:57692"/>
    </ligand>
</feature>
<organism evidence="20 21">
    <name type="scientific">Gymnopilus dilepis</name>
    <dbReference type="NCBI Taxonomy" id="231916"/>
    <lineage>
        <taxon>Eukaryota</taxon>
        <taxon>Fungi</taxon>
        <taxon>Dikarya</taxon>
        <taxon>Basidiomycota</taxon>
        <taxon>Agaricomycotina</taxon>
        <taxon>Agaricomycetes</taxon>
        <taxon>Agaricomycetidae</taxon>
        <taxon>Agaricales</taxon>
        <taxon>Agaricineae</taxon>
        <taxon>Hymenogastraceae</taxon>
        <taxon>Gymnopilus</taxon>
    </lineage>
</organism>
<gene>
    <name evidence="20" type="ORF">CVT26_014276</name>
</gene>
<accession>A0A409Y8T1</accession>
<sequence length="606" mass="63601">MKALSNTSFLVLGCLPLSFAATITAPTPLATTTFDYIIVGGGTAGLVVASRLTENSSVSVLVLEAGLSDKGIVPIQVPFLAPTLSPQTSLDWNSTTIQQGGLAGRNLPYIRGRVLGGSSSINFLFHQYCSSEDWDRLGTVSGDSGWKWANMRQYVPKHEKLVPPADNHAGTAAQILSSTHGIAGDVSVSLPGFNETTDSMVYQTTRQVAEFPYLPDTSGGDTRFLGVGFIQSSAAGGVRSSSSTTYLANASGRPNLTVLLNATVIKVFPNGNTSGLPSMRVVQYIPSQLVGTAVTVAPINVTARKEVILSAGTVGSTILLMFSGIGSARNAPKFNTPIIVDNPSVGANLTDHLLIPNVFEVTGSNLDGLLDNATVQAQAMSQWTSTKMGPYANSVANTYGFLRLPSNSTILKGISDPAAGPNSPHFEMIFTNAWFLPGVTKPATRDFLSVVTVVVSPTSRGQIGLGGADPLHQPFIDPQFMATDFDINTALDSVNAAVRFATAAPWNNYTLQPFGPFGVAFASNDSSQLETYVRKFSTSAFHPVGTAAISPVNAAFGVVNSDLTVKGVSGLRVVDASVFPFIPSCHTQGPVYLLAERASDLIKAAG</sequence>
<keyword evidence="8 16" id="KW-0274">FAD</keyword>
<dbReference type="GO" id="GO:0050660">
    <property type="term" value="F:flavin adenine dinucleotide binding"/>
    <property type="evidence" value="ECO:0007669"/>
    <property type="project" value="InterPro"/>
</dbReference>
<feature type="domain" description="Glucose-methanol-choline oxidoreductase C-terminal" evidence="19">
    <location>
        <begin position="457"/>
        <end position="595"/>
    </location>
</feature>
<evidence type="ECO:0000313" key="21">
    <source>
        <dbReference type="Proteomes" id="UP000284706"/>
    </source>
</evidence>